<sequence>MEDPRLKKNELDTKFVIEEMYGKKGAYPSGEGATLVLGKVDITHTLTTQVPLGLESSASNLLQHCRCSSTPSTSPDSAEESSLEELFRNLSLQDSPCYSTPSSPVSTAEDPSYLCLQENDRHSHAEISFLRELEREVQRLEREGGKVEKINVELIQNYAPCHACADEMIEFKEKREKEENMVSIKLTFANYYFWIGYHHTNEFGKKNLNKLKYMHEKGIDLQLLQGKESWETLFDDSDLVDLNGEEKEELLNKATSDNRKKREEYDRYLRDKEKLFKSSCRR</sequence>
<feature type="coiled-coil region" evidence="1">
    <location>
        <begin position="123"/>
        <end position="150"/>
    </location>
</feature>
<comment type="caution">
    <text evidence="2">The sequence shown here is derived from an EMBL/GenBank/DDBJ whole genome shotgun (WGS) entry which is preliminary data.</text>
</comment>
<dbReference type="Gene3D" id="3.40.140.10">
    <property type="entry name" value="Cytidine Deaminase, domain 2"/>
    <property type="match status" value="1"/>
</dbReference>
<dbReference type="Pfam" id="PF18778">
    <property type="entry name" value="NAD1"/>
    <property type="match status" value="1"/>
</dbReference>
<keyword evidence="1" id="KW-0175">Coiled coil</keyword>
<proteinExistence type="predicted"/>
<dbReference type="PROSITE" id="PS00903">
    <property type="entry name" value="CYT_DCMP_DEAMINASES_1"/>
    <property type="match status" value="1"/>
</dbReference>
<dbReference type="InterPro" id="IPR016192">
    <property type="entry name" value="APOBEC/CMP_deaminase_Zn-bd"/>
</dbReference>
<evidence type="ECO:0000256" key="1">
    <source>
        <dbReference type="SAM" id="Coils"/>
    </source>
</evidence>
<protein>
    <submittedName>
        <fullName evidence="2">Uncharacterized protein</fullName>
    </submittedName>
</protein>
<accession>A0ABN8Q0A2</accession>
<gene>
    <name evidence="2" type="ORF">PLOB_00048901</name>
</gene>
<evidence type="ECO:0000313" key="2">
    <source>
        <dbReference type="EMBL" id="CAH3151992.1"/>
    </source>
</evidence>
<dbReference type="EMBL" id="CALNXK010000092">
    <property type="protein sequence ID" value="CAH3151992.1"/>
    <property type="molecule type" value="Genomic_DNA"/>
</dbReference>
<keyword evidence="3" id="KW-1185">Reference proteome</keyword>
<feature type="coiled-coil region" evidence="1">
    <location>
        <begin position="244"/>
        <end position="271"/>
    </location>
</feature>
<reference evidence="2 3" key="1">
    <citation type="submission" date="2022-05" db="EMBL/GenBank/DDBJ databases">
        <authorList>
            <consortium name="Genoscope - CEA"/>
            <person name="William W."/>
        </authorList>
    </citation>
    <scope>NUCLEOTIDE SEQUENCE [LARGE SCALE GENOMIC DNA]</scope>
</reference>
<organism evidence="2 3">
    <name type="scientific">Porites lobata</name>
    <dbReference type="NCBI Taxonomy" id="104759"/>
    <lineage>
        <taxon>Eukaryota</taxon>
        <taxon>Metazoa</taxon>
        <taxon>Cnidaria</taxon>
        <taxon>Anthozoa</taxon>
        <taxon>Hexacorallia</taxon>
        <taxon>Scleractinia</taxon>
        <taxon>Fungiina</taxon>
        <taxon>Poritidae</taxon>
        <taxon>Porites</taxon>
    </lineage>
</organism>
<dbReference type="Proteomes" id="UP001159405">
    <property type="component" value="Unassembled WGS sequence"/>
</dbReference>
<name>A0ABN8Q0A2_9CNID</name>
<evidence type="ECO:0000313" key="3">
    <source>
        <dbReference type="Proteomes" id="UP001159405"/>
    </source>
</evidence>